<accession>A0A2J6WHB1</accession>
<keyword evidence="1" id="KW-0472">Membrane</keyword>
<gene>
    <name evidence="2" type="ORF">C0186_06015</name>
</gene>
<feature type="transmembrane region" description="Helical" evidence="1">
    <location>
        <begin position="12"/>
        <end position="32"/>
    </location>
</feature>
<dbReference type="AlphaFoldDB" id="A0A2J6WHB1"/>
<proteinExistence type="predicted"/>
<keyword evidence="1" id="KW-1133">Transmembrane helix</keyword>
<comment type="caution">
    <text evidence="2">The sequence shown here is derived from an EMBL/GenBank/DDBJ whole genome shotgun (WGS) entry which is preliminary data.</text>
</comment>
<feature type="non-terminal residue" evidence="2">
    <location>
        <position position="1"/>
    </location>
</feature>
<evidence type="ECO:0000313" key="3">
    <source>
        <dbReference type="Proteomes" id="UP000242288"/>
    </source>
</evidence>
<keyword evidence="1" id="KW-0812">Transmembrane</keyword>
<dbReference type="EMBL" id="PNIO01000052">
    <property type="protein sequence ID" value="PMP69784.1"/>
    <property type="molecule type" value="Genomic_DNA"/>
</dbReference>
<organism evidence="2 3">
    <name type="scientific">Thermodesulfovibrio aggregans</name>
    <dbReference type="NCBI Taxonomy" id="86166"/>
    <lineage>
        <taxon>Bacteria</taxon>
        <taxon>Pseudomonadati</taxon>
        <taxon>Nitrospirota</taxon>
        <taxon>Thermodesulfovibrionia</taxon>
        <taxon>Thermodesulfovibrionales</taxon>
        <taxon>Thermodesulfovibrionaceae</taxon>
        <taxon>Thermodesulfovibrio</taxon>
    </lineage>
</organism>
<reference evidence="2 3" key="1">
    <citation type="submission" date="2018-01" db="EMBL/GenBank/DDBJ databases">
        <title>Metagenomic assembled genomes from two thermal pools in the Uzon Caldera, Kamchatka, Russia.</title>
        <authorList>
            <person name="Wilkins L."/>
            <person name="Ettinger C."/>
        </authorList>
    </citation>
    <scope>NUCLEOTIDE SEQUENCE [LARGE SCALE GENOMIC DNA]</scope>
    <source>
        <strain evidence="2">ZAV-04</strain>
    </source>
</reference>
<dbReference type="Proteomes" id="UP000242288">
    <property type="component" value="Unassembled WGS sequence"/>
</dbReference>
<evidence type="ECO:0000256" key="1">
    <source>
        <dbReference type="SAM" id="Phobius"/>
    </source>
</evidence>
<evidence type="ECO:0000313" key="2">
    <source>
        <dbReference type="EMBL" id="PMP69784.1"/>
    </source>
</evidence>
<evidence type="ECO:0008006" key="4">
    <source>
        <dbReference type="Google" id="ProtNLM"/>
    </source>
</evidence>
<protein>
    <recommendedName>
        <fullName evidence="4">DUF4410 domain-containing protein</fullName>
    </recommendedName>
</protein>
<sequence length="184" mass="20397">SQHKEKGGKMKSYFNLCILFFLLLIYGCAPSTTKVQWETGRVINPQFAEKVIIVEKFEFTAPLKKGIRTEVLVSGDISTCIVKSLRNNLIGYAVLREDEANNISPNAIVIKLTPTKVTTGYNFWGTKIVGNVYAKVQVNDSPVELEGEGKANAEMPPTNYAFKTAFSEACDDLAVKVDKLLNKK</sequence>
<name>A0A2J6WHB1_9BACT</name>